<proteinExistence type="inferred from homology"/>
<accession>A0A0U5L4E9</accession>
<dbReference type="EC" id="2.5.1.54" evidence="8"/>
<evidence type="ECO:0000313" key="10">
    <source>
        <dbReference type="EMBL" id="CUU23909.1"/>
    </source>
</evidence>
<dbReference type="GO" id="GO:0003849">
    <property type="term" value="F:3-deoxy-7-phosphoheptulonate synthase activity"/>
    <property type="evidence" value="ECO:0007669"/>
    <property type="project" value="UniProtKB-EC"/>
</dbReference>
<evidence type="ECO:0000256" key="2">
    <source>
        <dbReference type="ARBA" id="ARBA00004688"/>
    </source>
</evidence>
<dbReference type="UniPathway" id="UPA00053">
    <property type="reaction ID" value="UER00084"/>
</dbReference>
<dbReference type="AlphaFoldDB" id="A0A0U5L4E9"/>
<keyword evidence="6 8" id="KW-0057">Aromatic amino acid biosynthesis</keyword>
<dbReference type="GO" id="GO:0008652">
    <property type="term" value="P:amino acid biosynthetic process"/>
    <property type="evidence" value="ECO:0007669"/>
    <property type="project" value="UniProtKB-KW"/>
</dbReference>
<organism evidence="10 11">
    <name type="scientific">Duffyella gerundensis</name>
    <dbReference type="NCBI Taxonomy" id="1619313"/>
    <lineage>
        <taxon>Bacteria</taxon>
        <taxon>Pseudomonadati</taxon>
        <taxon>Pseudomonadota</taxon>
        <taxon>Gammaproteobacteria</taxon>
        <taxon>Enterobacterales</taxon>
        <taxon>Erwiniaceae</taxon>
        <taxon>Duffyella</taxon>
    </lineage>
</organism>
<dbReference type="FunFam" id="3.20.20.70:FF:000005">
    <property type="entry name" value="Phospho-2-dehydro-3-deoxyheptonate aldolase"/>
    <property type="match status" value="1"/>
</dbReference>
<comment type="catalytic activity">
    <reaction evidence="7 8">
        <text>D-erythrose 4-phosphate + phosphoenolpyruvate + H2O = 7-phospho-2-dehydro-3-deoxy-D-arabino-heptonate + phosphate</text>
        <dbReference type="Rhea" id="RHEA:14717"/>
        <dbReference type="ChEBI" id="CHEBI:15377"/>
        <dbReference type="ChEBI" id="CHEBI:16897"/>
        <dbReference type="ChEBI" id="CHEBI:43474"/>
        <dbReference type="ChEBI" id="CHEBI:58394"/>
        <dbReference type="ChEBI" id="CHEBI:58702"/>
        <dbReference type="EC" id="2.5.1.54"/>
    </reaction>
</comment>
<evidence type="ECO:0000256" key="5">
    <source>
        <dbReference type="ARBA" id="ARBA00022679"/>
    </source>
</evidence>
<evidence type="ECO:0000256" key="1">
    <source>
        <dbReference type="ARBA" id="ARBA00003726"/>
    </source>
</evidence>
<comment type="similarity">
    <text evidence="3 8">Belongs to the class-I DAHP synthase family.</text>
</comment>
<keyword evidence="4 8" id="KW-0028">Amino-acid biosynthesis</keyword>
<dbReference type="GO" id="GO:0009423">
    <property type="term" value="P:chorismate biosynthetic process"/>
    <property type="evidence" value="ECO:0007669"/>
    <property type="project" value="UniProtKB-UniPathway"/>
</dbReference>
<dbReference type="EMBL" id="LN907827">
    <property type="protein sequence ID" value="CUU23909.1"/>
    <property type="molecule type" value="Genomic_DNA"/>
</dbReference>
<dbReference type="NCBIfam" id="NF009396">
    <property type="entry name" value="PRK12756.1"/>
    <property type="match status" value="1"/>
</dbReference>
<dbReference type="PANTHER" id="PTHR21225:SF6">
    <property type="entry name" value="PHOSPHO-2-DEHYDRO-3-DEOXYHEPTONATE ALDOLASE, TRP-SENSITIVE"/>
    <property type="match status" value="1"/>
</dbReference>
<name>A0A0U5L4E9_9GAMM</name>
<dbReference type="InterPro" id="IPR006218">
    <property type="entry name" value="DAHP1/KDSA"/>
</dbReference>
<dbReference type="GO" id="GO:0009073">
    <property type="term" value="P:aromatic amino acid family biosynthetic process"/>
    <property type="evidence" value="ECO:0007669"/>
    <property type="project" value="UniProtKB-KW"/>
</dbReference>
<evidence type="ECO:0000259" key="9">
    <source>
        <dbReference type="Pfam" id="PF00793"/>
    </source>
</evidence>
<dbReference type="NCBIfam" id="TIGR00034">
    <property type="entry name" value="aroFGH"/>
    <property type="match status" value="1"/>
</dbReference>
<comment type="pathway">
    <text evidence="2 8">Metabolic intermediate biosynthesis; chorismate biosynthesis; chorismate from D-erythrose 4-phosphate and phosphoenolpyruvate: step 1/7.</text>
</comment>
<reference evidence="11" key="1">
    <citation type="submission" date="2015-11" db="EMBL/GenBank/DDBJ databases">
        <authorList>
            <person name="Blom J."/>
        </authorList>
    </citation>
    <scope>NUCLEOTIDE SEQUENCE [LARGE SCALE GENOMIC DNA]</scope>
</reference>
<feature type="domain" description="DAHP synthetase I/KDSA" evidence="9">
    <location>
        <begin position="60"/>
        <end position="356"/>
    </location>
</feature>
<protein>
    <recommendedName>
        <fullName evidence="8">Phospho-2-dehydro-3-deoxyheptonate aldolase</fullName>
        <ecNumber evidence="8">2.5.1.54</ecNumber>
    </recommendedName>
</protein>
<dbReference type="NCBIfam" id="NF009395">
    <property type="entry name" value="PRK12755.1"/>
    <property type="match status" value="1"/>
</dbReference>
<gene>
    <name evidence="10" type="primary">aroH</name>
    <name evidence="10" type="ORF">EM595_1675</name>
</gene>
<evidence type="ECO:0000256" key="3">
    <source>
        <dbReference type="ARBA" id="ARBA00007985"/>
    </source>
</evidence>
<dbReference type="KEGG" id="ege:EM595_1675"/>
<dbReference type="Proteomes" id="UP000059419">
    <property type="component" value="Chromosome 1"/>
</dbReference>
<dbReference type="Gene3D" id="3.20.20.70">
    <property type="entry name" value="Aldolase class I"/>
    <property type="match status" value="1"/>
</dbReference>
<evidence type="ECO:0000256" key="8">
    <source>
        <dbReference type="PIRNR" id="PIRNR001361"/>
    </source>
</evidence>
<dbReference type="Pfam" id="PF00793">
    <property type="entry name" value="DAHP_synth_1"/>
    <property type="match status" value="1"/>
</dbReference>
<dbReference type="GO" id="GO:0005737">
    <property type="term" value="C:cytoplasm"/>
    <property type="evidence" value="ECO:0007669"/>
    <property type="project" value="TreeGrafter"/>
</dbReference>
<comment type="function">
    <text evidence="1 8">Stereospecific condensation of phosphoenolpyruvate (PEP) and D-erythrose-4-phosphate (E4P) giving rise to 3-deoxy-D-arabino-heptulosonate-7-phosphate (DAHP).</text>
</comment>
<dbReference type="SUPFAM" id="SSF51569">
    <property type="entry name" value="Aldolase"/>
    <property type="match status" value="1"/>
</dbReference>
<evidence type="ECO:0000256" key="7">
    <source>
        <dbReference type="ARBA" id="ARBA00047508"/>
    </source>
</evidence>
<keyword evidence="5 8" id="KW-0808">Transferase</keyword>
<evidence type="ECO:0000256" key="4">
    <source>
        <dbReference type="ARBA" id="ARBA00022605"/>
    </source>
</evidence>
<dbReference type="PATRIC" id="fig|1619313.3.peg.1741"/>
<dbReference type="PIRSF" id="PIRSF001361">
    <property type="entry name" value="DAHP_synthase"/>
    <property type="match status" value="1"/>
</dbReference>
<keyword evidence="11" id="KW-1185">Reference proteome</keyword>
<sequence length="367" mass="40328">MAITSRRFCRCEEKILRVNMNKTDELRTTRIDSLITPAELAARYPVSAEIADNVTASRQRIARILNGEDPRLLVVIGPCSLHDPDAALEYAKKLAVLRERHAGELEIVMRAYFEKPRTVVGWKGLISDPHLDGSCRVNEGLAIARKLLLDINRLNLPTATEFLDMVIGQFIADLISWGAIGARTTESQIHREMASALSCPVGFKNGTDGNTRIAVDAIRAARVSHMFLSPDKDGQMTVYQTSGNPSGHIIMRGGKQPNYHTEDIADAAASLAEFDLPQQLVVDFSHGNCLKQHQRQRDVAESICAQIRGGSRAIGGVMIESFLQEGAQKVVSGQPLQYGQSITDPCLGWEQSEEVLQMLADAVATRL</sequence>
<dbReference type="STRING" id="1619313.EM595_1675"/>
<dbReference type="GO" id="GO:0042802">
    <property type="term" value="F:identical protein binding"/>
    <property type="evidence" value="ECO:0007669"/>
    <property type="project" value="UniProtKB-ARBA"/>
</dbReference>
<dbReference type="InterPro" id="IPR006219">
    <property type="entry name" value="DAHP_synth_1"/>
</dbReference>
<evidence type="ECO:0000313" key="11">
    <source>
        <dbReference type="Proteomes" id="UP000059419"/>
    </source>
</evidence>
<dbReference type="PANTHER" id="PTHR21225">
    <property type="entry name" value="PHOSPHO-2-DEHYDRO-3-DEOXYHEPTONATE ALDOLASE DAHP SYNTHETASE"/>
    <property type="match status" value="1"/>
</dbReference>
<evidence type="ECO:0000256" key="6">
    <source>
        <dbReference type="ARBA" id="ARBA00023141"/>
    </source>
</evidence>
<dbReference type="InterPro" id="IPR013785">
    <property type="entry name" value="Aldolase_TIM"/>
</dbReference>